<accession>A0ABU4HZN0</accession>
<dbReference type="SUPFAM" id="SSF51905">
    <property type="entry name" value="FAD/NAD(P)-binding domain"/>
    <property type="match status" value="1"/>
</dbReference>
<evidence type="ECO:0000259" key="5">
    <source>
        <dbReference type="PROSITE" id="PS51379"/>
    </source>
</evidence>
<keyword evidence="2" id="KW-0285">Flavoprotein</keyword>
<reference evidence="7" key="1">
    <citation type="submission" date="2023-07" db="EMBL/GenBank/DDBJ databases">
        <title>Conexibacter stalactiti sp. nov., isolated from stalactites in a lava cave and emended description of the genus Conexibacter.</title>
        <authorList>
            <person name="Lee S.D."/>
        </authorList>
    </citation>
    <scope>NUCLEOTIDE SEQUENCE [LARGE SCALE GENOMIC DNA]</scope>
    <source>
        <strain evidence="7">KCTC 39840</strain>
    </source>
</reference>
<name>A0ABU4HZN0_9ACTN</name>
<dbReference type="InterPro" id="IPR007867">
    <property type="entry name" value="GMC_OxRtase_C"/>
</dbReference>
<dbReference type="Pfam" id="PF13450">
    <property type="entry name" value="NAD_binding_8"/>
    <property type="match status" value="1"/>
</dbReference>
<dbReference type="PANTHER" id="PTHR46056">
    <property type="entry name" value="LONG-CHAIN-ALCOHOL OXIDASE"/>
    <property type="match status" value="1"/>
</dbReference>
<dbReference type="InterPro" id="IPR000172">
    <property type="entry name" value="GMC_OxRdtase_N"/>
</dbReference>
<proteinExistence type="inferred from homology"/>
<dbReference type="SUPFAM" id="SSF54373">
    <property type="entry name" value="FAD-linked reductases, C-terminal domain"/>
    <property type="match status" value="1"/>
</dbReference>
<keyword evidence="4" id="KW-0560">Oxidoreductase</keyword>
<sequence>MSAAHLTADVLVIGSGPSGAALSWRLASQGADVLCLEQGDWMTADDLPKSHEDWDARGRHGWNPSPGKRRDPVDYPVTNLGADPVDAYVYNAVGGSANGYGGHFWRLVPSDFRTKTLDGFGVDWPISYDELAPYYDLNERELGVSGLAGDPTAPPRTAPPLPPADLGRLGRRWIEGFERLGWYWWPHDQAIVTRPYRDRGVCTNRGFCTLGCPNGALSTPGNTYWPAAFQHGARLQTRARVREVLVGADGRATGALYYDGDGELREARAKVVVICANGIGTPRLLLMSRSPAHPDGLANSSGLVGRNLMVHVQSVALGRFDDHLDTFKGARGSVIGSRHFYETDPARDFKRGFILSAMRGNSPLNIALGGAPWGADHHGAVERAVGHDGAVWVCGDDAPEEVNRVELDDDKLDAWGLPGVRTHYRLSDNSKRIGQFGLERAKELLSAAGARDVIDTGLSPILGWHLLGTARMGHDPATSVVDASNRAHDVDNLYVVDGSSMPTGGSINPTNTLQALALRTADQIWSRRRELTETPATTATAGSAA</sequence>
<dbReference type="Gene3D" id="3.50.50.60">
    <property type="entry name" value="FAD/NAD(P)-binding domain"/>
    <property type="match status" value="2"/>
</dbReference>
<dbReference type="InterPro" id="IPR036188">
    <property type="entry name" value="FAD/NAD-bd_sf"/>
</dbReference>
<comment type="caution">
    <text evidence="6">The sequence shown here is derived from an EMBL/GenBank/DDBJ whole genome shotgun (WGS) entry which is preliminary data.</text>
</comment>
<dbReference type="InterPro" id="IPR017896">
    <property type="entry name" value="4Fe4S_Fe-S-bd"/>
</dbReference>
<dbReference type="Pfam" id="PF00732">
    <property type="entry name" value="GMC_oxred_N"/>
    <property type="match status" value="1"/>
</dbReference>
<feature type="domain" description="4Fe-4S ferredoxin-type" evidence="5">
    <location>
        <begin position="193"/>
        <end position="222"/>
    </location>
</feature>
<keyword evidence="7" id="KW-1185">Reference proteome</keyword>
<dbReference type="Pfam" id="PF05199">
    <property type="entry name" value="GMC_oxred_C"/>
    <property type="match status" value="1"/>
</dbReference>
<keyword evidence="3" id="KW-0274">FAD</keyword>
<organism evidence="6 7">
    <name type="scientific">Conexibacter stalactiti</name>
    <dbReference type="NCBI Taxonomy" id="1940611"/>
    <lineage>
        <taxon>Bacteria</taxon>
        <taxon>Bacillati</taxon>
        <taxon>Actinomycetota</taxon>
        <taxon>Thermoleophilia</taxon>
        <taxon>Solirubrobacterales</taxon>
        <taxon>Conexibacteraceae</taxon>
        <taxon>Conexibacter</taxon>
    </lineage>
</organism>
<protein>
    <submittedName>
        <fullName evidence="6">GMC family oxidoreductase</fullName>
    </submittedName>
</protein>
<evidence type="ECO:0000256" key="1">
    <source>
        <dbReference type="ARBA" id="ARBA00010790"/>
    </source>
</evidence>
<comment type="similarity">
    <text evidence="1">Belongs to the GMC oxidoreductase family.</text>
</comment>
<dbReference type="RefSeq" id="WP_318601377.1">
    <property type="nucleotide sequence ID" value="NZ_JAWSTH010000182.1"/>
</dbReference>
<dbReference type="PANTHER" id="PTHR46056:SF12">
    <property type="entry name" value="LONG-CHAIN-ALCOHOL OXIDASE"/>
    <property type="match status" value="1"/>
</dbReference>
<evidence type="ECO:0000256" key="4">
    <source>
        <dbReference type="ARBA" id="ARBA00023002"/>
    </source>
</evidence>
<evidence type="ECO:0000256" key="3">
    <source>
        <dbReference type="ARBA" id="ARBA00022827"/>
    </source>
</evidence>
<evidence type="ECO:0000256" key="2">
    <source>
        <dbReference type="ARBA" id="ARBA00022630"/>
    </source>
</evidence>
<dbReference type="EMBL" id="JAWSTH010000182">
    <property type="protein sequence ID" value="MDW5598791.1"/>
    <property type="molecule type" value="Genomic_DNA"/>
</dbReference>
<dbReference type="PROSITE" id="PS51379">
    <property type="entry name" value="4FE4S_FER_2"/>
    <property type="match status" value="1"/>
</dbReference>
<dbReference type="Proteomes" id="UP001284601">
    <property type="component" value="Unassembled WGS sequence"/>
</dbReference>
<gene>
    <name evidence="6" type="ORF">R7226_30815</name>
</gene>
<evidence type="ECO:0000313" key="6">
    <source>
        <dbReference type="EMBL" id="MDW5598791.1"/>
    </source>
</evidence>
<evidence type="ECO:0000313" key="7">
    <source>
        <dbReference type="Proteomes" id="UP001284601"/>
    </source>
</evidence>